<reference evidence="3" key="1">
    <citation type="submission" date="2021-02" db="EMBL/GenBank/DDBJ databases">
        <authorList>
            <person name="Nowell W R."/>
        </authorList>
    </citation>
    <scope>NUCLEOTIDE SEQUENCE</scope>
    <source>
        <strain evidence="3">Ploen Becks lab</strain>
    </source>
</reference>
<protein>
    <recommendedName>
        <fullName evidence="2">PAN-3 domain-containing protein</fullName>
    </recommendedName>
</protein>
<dbReference type="EMBL" id="CAJNOC010002165">
    <property type="protein sequence ID" value="CAF0916420.1"/>
    <property type="molecule type" value="Genomic_DNA"/>
</dbReference>
<feature type="domain" description="PAN-3" evidence="2">
    <location>
        <begin position="55"/>
        <end position="88"/>
    </location>
</feature>
<organism evidence="3 4">
    <name type="scientific">Brachionus calyciflorus</name>
    <dbReference type="NCBI Taxonomy" id="104777"/>
    <lineage>
        <taxon>Eukaryota</taxon>
        <taxon>Metazoa</taxon>
        <taxon>Spiralia</taxon>
        <taxon>Gnathifera</taxon>
        <taxon>Rotifera</taxon>
        <taxon>Eurotatoria</taxon>
        <taxon>Monogononta</taxon>
        <taxon>Pseudotrocha</taxon>
        <taxon>Ploima</taxon>
        <taxon>Brachionidae</taxon>
        <taxon>Brachionus</taxon>
    </lineage>
</organism>
<dbReference type="InterPro" id="IPR006583">
    <property type="entry name" value="PAN-3_domain"/>
</dbReference>
<dbReference type="Pfam" id="PF08277">
    <property type="entry name" value="PAN_3"/>
    <property type="match status" value="1"/>
</dbReference>
<evidence type="ECO:0000313" key="4">
    <source>
        <dbReference type="Proteomes" id="UP000663879"/>
    </source>
</evidence>
<feature type="signal peptide" evidence="1">
    <location>
        <begin position="1"/>
        <end position="22"/>
    </location>
</feature>
<evidence type="ECO:0000256" key="1">
    <source>
        <dbReference type="SAM" id="SignalP"/>
    </source>
</evidence>
<keyword evidence="4" id="KW-1185">Reference proteome</keyword>
<keyword evidence="1" id="KW-0732">Signal</keyword>
<accession>A0A814ARX3</accession>
<feature type="chain" id="PRO_5032957454" description="PAN-3 domain-containing protein" evidence="1">
    <location>
        <begin position="23"/>
        <end position="158"/>
    </location>
</feature>
<evidence type="ECO:0000259" key="2">
    <source>
        <dbReference type="Pfam" id="PF08277"/>
    </source>
</evidence>
<name>A0A814ARX3_9BILA</name>
<dbReference type="Proteomes" id="UP000663879">
    <property type="component" value="Unassembled WGS sequence"/>
</dbReference>
<comment type="caution">
    <text evidence="3">The sequence shown here is derived from an EMBL/GenBank/DDBJ whole genome shotgun (WGS) entry which is preliminary data.</text>
</comment>
<proteinExistence type="predicted"/>
<gene>
    <name evidence="3" type="ORF">OXX778_LOCUS12171</name>
</gene>
<evidence type="ECO:0000313" key="3">
    <source>
        <dbReference type="EMBL" id="CAF0916420.1"/>
    </source>
</evidence>
<dbReference type="AlphaFoldDB" id="A0A814ARX3"/>
<sequence length="158" mass="18412">MKKSIVFVVLLTLPNFWNGISGMSYTKMFGFYEISPTQIGSYVSAQSTILLGSINGKSKLECFKTCSLNSDCLLIQFDNSENCELYNSIQSLYQSDSYIYFIRKIQNKGIILDYNSQVIQVSKLSTWIEFWFFKKLNNIFHIQPFTFRDHLNFIEIDL</sequence>